<reference evidence="2 3" key="1">
    <citation type="submission" date="2019-10" db="EMBL/GenBank/DDBJ databases">
        <title>Genome sequence of Phaeocystidibacter marisrubri JCM30614 (type strain).</title>
        <authorList>
            <person name="Bowman J.P."/>
        </authorList>
    </citation>
    <scope>NUCLEOTIDE SEQUENCE [LARGE SCALE GENOMIC DNA]</scope>
    <source>
        <strain evidence="2 3">JCM 30614</strain>
    </source>
</reference>
<evidence type="ECO:0000313" key="2">
    <source>
        <dbReference type="EMBL" id="KAB2817626.1"/>
    </source>
</evidence>
<accession>A0A6L3ZHZ1</accession>
<proteinExistence type="predicted"/>
<name>A0A6L3ZHZ1_9FLAO</name>
<dbReference type="Pfam" id="PF11138">
    <property type="entry name" value="DUF2911"/>
    <property type="match status" value="1"/>
</dbReference>
<evidence type="ECO:0000256" key="1">
    <source>
        <dbReference type="SAM" id="Phobius"/>
    </source>
</evidence>
<keyword evidence="3" id="KW-1185">Reference proteome</keyword>
<dbReference type="AlphaFoldDB" id="A0A6L3ZHZ1"/>
<gene>
    <name evidence="2" type="ORF">F8C82_04275</name>
</gene>
<dbReference type="InterPro" id="IPR021314">
    <property type="entry name" value="DUF2911"/>
</dbReference>
<dbReference type="Proteomes" id="UP000484164">
    <property type="component" value="Unassembled WGS sequence"/>
</dbReference>
<sequence>MKKAFRRILLVLFSVLILVTGFFYYLRYQTKQASPEAVELYEEDGVRMEVHYSRPSKKGRQIFGSLVPYGETWRTGANEVTTFESNIDLLVNGKRLPAGKYSLWTIPNPNEWIVIFNTKNSGWGVDMNGKASRDAQFDMLTVISRPQTTYGIQDTFAIDLSSSNMSLKWDQVKVDVTLDPVFMD</sequence>
<dbReference type="OrthoDB" id="187854at2"/>
<keyword evidence="1" id="KW-1133">Transmembrane helix</keyword>
<protein>
    <submittedName>
        <fullName evidence="2">DUF2911 domain-containing protein</fullName>
    </submittedName>
</protein>
<keyword evidence="1" id="KW-0812">Transmembrane</keyword>
<dbReference type="EMBL" id="WBVQ01000001">
    <property type="protein sequence ID" value="KAB2817626.1"/>
    <property type="molecule type" value="Genomic_DNA"/>
</dbReference>
<feature type="transmembrane region" description="Helical" evidence="1">
    <location>
        <begin position="7"/>
        <end position="26"/>
    </location>
</feature>
<comment type="caution">
    <text evidence="2">The sequence shown here is derived from an EMBL/GenBank/DDBJ whole genome shotgun (WGS) entry which is preliminary data.</text>
</comment>
<organism evidence="2 3">
    <name type="scientific">Phaeocystidibacter marisrubri</name>
    <dbReference type="NCBI Taxonomy" id="1577780"/>
    <lineage>
        <taxon>Bacteria</taxon>
        <taxon>Pseudomonadati</taxon>
        <taxon>Bacteroidota</taxon>
        <taxon>Flavobacteriia</taxon>
        <taxon>Flavobacteriales</taxon>
        <taxon>Phaeocystidibacteraceae</taxon>
        <taxon>Phaeocystidibacter</taxon>
    </lineage>
</organism>
<keyword evidence="1" id="KW-0472">Membrane</keyword>
<evidence type="ECO:0000313" key="3">
    <source>
        <dbReference type="Proteomes" id="UP000484164"/>
    </source>
</evidence>
<dbReference type="RefSeq" id="WP_151692315.1">
    <property type="nucleotide sequence ID" value="NZ_BMGX01000002.1"/>
</dbReference>